<dbReference type="PROSITE" id="PS50949">
    <property type="entry name" value="HTH_GNTR"/>
    <property type="match status" value="1"/>
</dbReference>
<dbReference type="Gene3D" id="1.20.120.530">
    <property type="entry name" value="GntR ligand-binding domain-like"/>
    <property type="match status" value="1"/>
</dbReference>
<organism evidence="6 7">
    <name type="scientific">Dethiosulfatibacter aminovorans DSM 17477</name>
    <dbReference type="NCBI Taxonomy" id="1121476"/>
    <lineage>
        <taxon>Bacteria</taxon>
        <taxon>Bacillati</taxon>
        <taxon>Bacillota</taxon>
        <taxon>Tissierellia</taxon>
        <taxon>Dethiosulfatibacter</taxon>
    </lineage>
</organism>
<dbReference type="PANTHER" id="PTHR43537:SF24">
    <property type="entry name" value="GLUCONATE OPERON TRANSCRIPTIONAL REPRESSOR"/>
    <property type="match status" value="1"/>
</dbReference>
<sequence length="225" mass="26012">MDLTDVGNKRKRVNRAQIAYEAIKNSILNQVIKPGDCLSETSIAEKLNMSRTPVREALKMLANEDLIEIRNGVGAYVKTLSFKDILDIFEVRKNLETLAVETSINNITIQELERLEEQLKELQEEYCKGEAIDFENFNKIDIEIHRLFISKCDNKYVKSIMEEIQLRIAAYQFISLSELGNMEESINQHLKLIELAKSGDVDELKKELARHIEWSLNSIIKRKNI</sequence>
<evidence type="ECO:0000256" key="3">
    <source>
        <dbReference type="ARBA" id="ARBA00023163"/>
    </source>
</evidence>
<dbReference type="SUPFAM" id="SSF48008">
    <property type="entry name" value="GntR ligand-binding domain-like"/>
    <property type="match status" value="1"/>
</dbReference>
<dbReference type="InterPro" id="IPR011711">
    <property type="entry name" value="GntR_C"/>
</dbReference>
<evidence type="ECO:0000256" key="1">
    <source>
        <dbReference type="ARBA" id="ARBA00023015"/>
    </source>
</evidence>
<dbReference type="SUPFAM" id="SSF46785">
    <property type="entry name" value="Winged helix' DNA-binding domain"/>
    <property type="match status" value="1"/>
</dbReference>
<accession>A0A1M6F092</accession>
<dbReference type="AlphaFoldDB" id="A0A1M6F092"/>
<evidence type="ECO:0000259" key="5">
    <source>
        <dbReference type="PROSITE" id="PS50949"/>
    </source>
</evidence>
<keyword evidence="2 6" id="KW-0238">DNA-binding</keyword>
<keyword evidence="1" id="KW-0805">Transcription regulation</keyword>
<feature type="coiled-coil region" evidence="4">
    <location>
        <begin position="105"/>
        <end position="132"/>
    </location>
</feature>
<dbReference type="InterPro" id="IPR008920">
    <property type="entry name" value="TF_FadR/GntR_C"/>
</dbReference>
<dbReference type="PANTHER" id="PTHR43537">
    <property type="entry name" value="TRANSCRIPTIONAL REGULATOR, GNTR FAMILY"/>
    <property type="match status" value="1"/>
</dbReference>
<dbReference type="EMBL" id="FQZL01000008">
    <property type="protein sequence ID" value="SHI91071.1"/>
    <property type="molecule type" value="Genomic_DNA"/>
</dbReference>
<dbReference type="SMART" id="SM00345">
    <property type="entry name" value="HTH_GNTR"/>
    <property type="match status" value="1"/>
</dbReference>
<proteinExistence type="predicted"/>
<keyword evidence="3" id="KW-0804">Transcription</keyword>
<dbReference type="InterPro" id="IPR036388">
    <property type="entry name" value="WH-like_DNA-bd_sf"/>
</dbReference>
<feature type="domain" description="HTH gntR-type" evidence="5">
    <location>
        <begin position="13"/>
        <end position="80"/>
    </location>
</feature>
<dbReference type="RefSeq" id="WP_073048923.1">
    <property type="nucleotide sequence ID" value="NZ_FQZL01000008.1"/>
</dbReference>
<reference evidence="6 7" key="1">
    <citation type="submission" date="2016-11" db="EMBL/GenBank/DDBJ databases">
        <authorList>
            <person name="Jaros S."/>
            <person name="Januszkiewicz K."/>
            <person name="Wedrychowicz H."/>
        </authorList>
    </citation>
    <scope>NUCLEOTIDE SEQUENCE [LARGE SCALE GENOMIC DNA]</scope>
    <source>
        <strain evidence="6 7">DSM 17477</strain>
    </source>
</reference>
<evidence type="ECO:0000256" key="4">
    <source>
        <dbReference type="SAM" id="Coils"/>
    </source>
</evidence>
<gene>
    <name evidence="6" type="ORF">SAMN02745751_01304</name>
</gene>
<name>A0A1M6F092_9FIRM</name>
<dbReference type="Pfam" id="PF00392">
    <property type="entry name" value="GntR"/>
    <property type="match status" value="1"/>
</dbReference>
<dbReference type="GO" id="GO:0003677">
    <property type="term" value="F:DNA binding"/>
    <property type="evidence" value="ECO:0007669"/>
    <property type="project" value="UniProtKB-KW"/>
</dbReference>
<dbReference type="Proteomes" id="UP000184052">
    <property type="component" value="Unassembled WGS sequence"/>
</dbReference>
<keyword evidence="7" id="KW-1185">Reference proteome</keyword>
<dbReference type="InterPro" id="IPR000524">
    <property type="entry name" value="Tscrpt_reg_HTH_GntR"/>
</dbReference>
<keyword evidence="4" id="KW-0175">Coiled coil</keyword>
<dbReference type="Pfam" id="PF07729">
    <property type="entry name" value="FCD"/>
    <property type="match status" value="1"/>
</dbReference>
<evidence type="ECO:0000313" key="7">
    <source>
        <dbReference type="Proteomes" id="UP000184052"/>
    </source>
</evidence>
<dbReference type="SMART" id="SM00895">
    <property type="entry name" value="FCD"/>
    <property type="match status" value="1"/>
</dbReference>
<evidence type="ECO:0000313" key="6">
    <source>
        <dbReference type="EMBL" id="SHI91071.1"/>
    </source>
</evidence>
<dbReference type="CDD" id="cd07377">
    <property type="entry name" value="WHTH_GntR"/>
    <property type="match status" value="1"/>
</dbReference>
<dbReference type="InterPro" id="IPR036390">
    <property type="entry name" value="WH_DNA-bd_sf"/>
</dbReference>
<dbReference type="Gene3D" id="1.10.10.10">
    <property type="entry name" value="Winged helix-like DNA-binding domain superfamily/Winged helix DNA-binding domain"/>
    <property type="match status" value="1"/>
</dbReference>
<dbReference type="GO" id="GO:0003700">
    <property type="term" value="F:DNA-binding transcription factor activity"/>
    <property type="evidence" value="ECO:0007669"/>
    <property type="project" value="InterPro"/>
</dbReference>
<protein>
    <submittedName>
        <fullName evidence="6">DNA-binding transcriptional regulator, GntR family</fullName>
    </submittedName>
</protein>
<evidence type="ECO:0000256" key="2">
    <source>
        <dbReference type="ARBA" id="ARBA00023125"/>
    </source>
</evidence>
<dbReference type="STRING" id="1121476.SAMN02745751_01304"/>
<dbReference type="PRINTS" id="PR00035">
    <property type="entry name" value="HTHGNTR"/>
</dbReference>